<comment type="catalytic activity">
    <reaction evidence="1">
        <text>Hydrolysis of terminal non-reducing N-acetyl-D-hexosamine residues in N-acetyl-beta-D-hexosaminides.</text>
        <dbReference type="EC" id="3.2.1.52"/>
    </reaction>
</comment>
<dbReference type="PRINTS" id="PR00738">
    <property type="entry name" value="GLHYDRLASE20"/>
</dbReference>
<dbReference type="Pfam" id="PF02838">
    <property type="entry name" value="Glyco_hydro_20b"/>
    <property type="match status" value="1"/>
</dbReference>
<evidence type="ECO:0000256" key="5">
    <source>
        <dbReference type="ARBA" id="ARBA00023295"/>
    </source>
</evidence>
<evidence type="ECO:0000313" key="9">
    <source>
        <dbReference type="EMBL" id="MDM8145543.1"/>
    </source>
</evidence>
<feature type="chain" id="PRO_5047453068" description="beta-N-acetylhexosaminidase" evidence="6">
    <location>
        <begin position="22"/>
        <end position="673"/>
    </location>
</feature>
<keyword evidence="10" id="KW-1185">Reference proteome</keyword>
<dbReference type="InterPro" id="IPR015883">
    <property type="entry name" value="Glyco_hydro_20_cat"/>
</dbReference>
<proteinExistence type="inferred from homology"/>
<evidence type="ECO:0000313" key="10">
    <source>
        <dbReference type="Proteomes" id="UP001228403"/>
    </source>
</evidence>
<keyword evidence="5" id="KW-0326">Glycosidase</keyword>
<dbReference type="Gene3D" id="3.20.20.80">
    <property type="entry name" value="Glycosidases"/>
    <property type="match status" value="1"/>
</dbReference>
<keyword evidence="4" id="KW-0378">Hydrolase</keyword>
<sequence>MNKKNLLILFLFCLFPFWMQADEIACILPKPAHISVQDEKGFLINTKTVIYTTPQASATAELWAATLRQGTGLELPVKVTSRAANKQGICFVLPEKTTDTESYSLNITSKRVLIQSQGEAGLFYGAQTLNQLLPAEMLEGKGNIQEMSLPSLAIQDSPRFKWRGYMQDVSRTFYSIDVLKKYIDVMSLYKLNTLHLHLTDDQGWRIEIKKYPRLTSEKATRFPDEYKQPEKRSGFYTQEELKDLVAYAAARHIRIVPEIDVPGHCWPVLINYPELAVSSNLYPDYVMPFCATYHVWGHQFTPNTLDPTNEKVYQFLDDVFTELVEIFPSEYIHFGGDEVVHSVWQNEPRIKQFMADKGMKRVEELQSYFVSRVSKIIRSKGKQPIGWNDILSDAKNLPKGTNIMSWIGSSAVKDAAQYGFPTIATPSSHLYFDIRQGSRDDGLLADLAYAHVISLQNVYEYDPANGLTDQEQKCLLGVQANMWPAVPQEVKDINVQNFPRLLALAEIAWADGKKDFHDFENRLAPQYKRLDALKIDYYRPGGHIIATWEPKDVKTNDYVVWEWDVTPKVYANGRAMAGLFYTQGKNKLNIKKMQLLENGKVIAEDTHRGFADETRATSKPKNYLYFLDVKDYKPQARYTLRAEVSGYAGTESYGNVIFSLAPYQDFSAVEADK</sequence>
<evidence type="ECO:0000256" key="4">
    <source>
        <dbReference type="ARBA" id="ARBA00022801"/>
    </source>
</evidence>
<organism evidence="9 10">
    <name type="scientific">Bacteroides eggerthii</name>
    <dbReference type="NCBI Taxonomy" id="28111"/>
    <lineage>
        <taxon>Bacteria</taxon>
        <taxon>Pseudomonadati</taxon>
        <taxon>Bacteroidota</taxon>
        <taxon>Bacteroidia</taxon>
        <taxon>Bacteroidales</taxon>
        <taxon>Bacteroidaceae</taxon>
        <taxon>Bacteroides</taxon>
    </lineage>
</organism>
<keyword evidence="6" id="KW-0732">Signal</keyword>
<dbReference type="SUPFAM" id="SSF51445">
    <property type="entry name" value="(Trans)glycosidases"/>
    <property type="match status" value="1"/>
</dbReference>
<comment type="similarity">
    <text evidence="2">Belongs to the glycosyl hydrolase 20 family.</text>
</comment>
<evidence type="ECO:0000259" key="7">
    <source>
        <dbReference type="Pfam" id="PF00728"/>
    </source>
</evidence>
<dbReference type="InterPro" id="IPR029018">
    <property type="entry name" value="Hex-like_dom2"/>
</dbReference>
<gene>
    <name evidence="9" type="ORF">QUW02_06345</name>
</gene>
<dbReference type="Gene3D" id="3.30.379.10">
    <property type="entry name" value="Chitobiase/beta-hexosaminidase domain 2-like"/>
    <property type="match status" value="1"/>
</dbReference>
<name>A0ABT7U4T6_9BACE</name>
<evidence type="ECO:0000259" key="8">
    <source>
        <dbReference type="Pfam" id="PF02838"/>
    </source>
</evidence>
<dbReference type="Proteomes" id="UP001228403">
    <property type="component" value="Unassembled WGS sequence"/>
</dbReference>
<evidence type="ECO:0000256" key="6">
    <source>
        <dbReference type="SAM" id="SignalP"/>
    </source>
</evidence>
<dbReference type="InterPro" id="IPR025705">
    <property type="entry name" value="Beta_hexosaminidase_sua/sub"/>
</dbReference>
<feature type="domain" description="Glycoside hydrolase family 20 catalytic" evidence="7">
    <location>
        <begin position="160"/>
        <end position="510"/>
    </location>
</feature>
<dbReference type="PANTHER" id="PTHR22600">
    <property type="entry name" value="BETA-HEXOSAMINIDASE"/>
    <property type="match status" value="1"/>
</dbReference>
<feature type="signal peptide" evidence="6">
    <location>
        <begin position="1"/>
        <end position="21"/>
    </location>
</feature>
<evidence type="ECO:0000256" key="3">
    <source>
        <dbReference type="ARBA" id="ARBA00012663"/>
    </source>
</evidence>
<dbReference type="SUPFAM" id="SSF55545">
    <property type="entry name" value="beta-N-acetylhexosaminidase-like domain"/>
    <property type="match status" value="1"/>
</dbReference>
<dbReference type="InterPro" id="IPR017853">
    <property type="entry name" value="GH"/>
</dbReference>
<protein>
    <recommendedName>
        <fullName evidence="3">beta-N-acetylhexosaminidase</fullName>
        <ecNumber evidence="3">3.2.1.52</ecNumber>
    </recommendedName>
</protein>
<feature type="domain" description="Beta-hexosaminidase bacterial type N-terminal" evidence="8">
    <location>
        <begin position="27"/>
        <end position="156"/>
    </location>
</feature>
<dbReference type="EC" id="3.2.1.52" evidence="3"/>
<accession>A0ABT7U4T6</accession>
<dbReference type="InterPro" id="IPR015882">
    <property type="entry name" value="HEX_bac_N"/>
</dbReference>
<evidence type="ECO:0000256" key="2">
    <source>
        <dbReference type="ARBA" id="ARBA00006285"/>
    </source>
</evidence>
<comment type="caution">
    <text evidence="9">The sequence shown here is derived from an EMBL/GenBank/DDBJ whole genome shotgun (WGS) entry which is preliminary data.</text>
</comment>
<evidence type="ECO:0000256" key="1">
    <source>
        <dbReference type="ARBA" id="ARBA00001231"/>
    </source>
</evidence>
<dbReference type="PANTHER" id="PTHR22600:SF57">
    <property type="entry name" value="BETA-N-ACETYLHEXOSAMINIDASE"/>
    <property type="match status" value="1"/>
</dbReference>
<dbReference type="Pfam" id="PF00728">
    <property type="entry name" value="Glyco_hydro_20"/>
    <property type="match status" value="1"/>
</dbReference>
<reference evidence="10" key="1">
    <citation type="submission" date="2023-07" db="EMBL/GenBank/DDBJ databases">
        <title>Identification and characterization of horizontal gene transfer across gut microbiota members of farm animals based on homology search.</title>
        <authorList>
            <person name="Schwarzerova J."/>
            <person name="Nykrynova M."/>
            <person name="Jureckova K."/>
            <person name="Cejkova D."/>
            <person name="Rychlik I."/>
        </authorList>
    </citation>
    <scope>NUCLEOTIDE SEQUENCE [LARGE SCALE GENOMIC DNA]</scope>
    <source>
        <strain evidence="10">ET4</strain>
    </source>
</reference>
<dbReference type="EMBL" id="JAUDCF010000011">
    <property type="protein sequence ID" value="MDM8145543.1"/>
    <property type="molecule type" value="Genomic_DNA"/>
</dbReference>
<dbReference type="CDD" id="cd06563">
    <property type="entry name" value="GH20_chitobiase-like"/>
    <property type="match status" value="1"/>
</dbReference>